<dbReference type="EMBL" id="CP033041">
    <property type="protein sequence ID" value="AYM72267.1"/>
    <property type="molecule type" value="Genomic_DNA"/>
</dbReference>
<reference evidence="1 2" key="1">
    <citation type="submission" date="2018-10" db="EMBL/GenBank/DDBJ databases">
        <title>Escaping from acidified nitrite in gastric host defense: Transcriptomic basis for resistance to free nitrous acid in Enterococcus faecalis.</title>
        <authorList>
            <person name="Yu Z."/>
            <person name="Shi D."/>
            <person name="Liu W."/>
            <person name="Meng F."/>
        </authorList>
    </citation>
    <scope>NUCLEOTIDE SEQUENCE [LARGE SCALE GENOMIC DNA]</scope>
    <source>
        <strain evidence="1 2">JE1</strain>
    </source>
</reference>
<dbReference type="RefSeq" id="WP_038398454.1">
    <property type="nucleotide sequence ID" value="NZ_CABHIQ010000001.1"/>
</dbReference>
<sequence length="75" mass="8587">MSSNYSDQVRVTIAEQEYKDYKESDPVKIIIKNDKKTIGYVSQVINNLSGEQSFVITHTDRFVSPVAPLPERLVR</sequence>
<organism evidence="1 2">
    <name type="scientific">Enterococcus faecium</name>
    <name type="common">Streptococcus faecium</name>
    <dbReference type="NCBI Taxonomy" id="1352"/>
    <lineage>
        <taxon>Bacteria</taxon>
        <taxon>Bacillati</taxon>
        <taxon>Bacillota</taxon>
        <taxon>Bacilli</taxon>
        <taxon>Lactobacillales</taxon>
        <taxon>Enterococcaceae</taxon>
        <taxon>Enterococcus</taxon>
    </lineage>
</organism>
<proteinExistence type="predicted"/>
<protein>
    <submittedName>
        <fullName evidence="1">Uncharacterized protein</fullName>
    </submittedName>
</protein>
<evidence type="ECO:0000313" key="2">
    <source>
        <dbReference type="Proteomes" id="UP000275747"/>
    </source>
</evidence>
<gene>
    <name evidence="1" type="ORF">D9Z05_02875</name>
</gene>
<accession>A0AAI8LIT1</accession>
<evidence type="ECO:0000313" key="1">
    <source>
        <dbReference type="EMBL" id="AYM72267.1"/>
    </source>
</evidence>
<dbReference type="AlphaFoldDB" id="A0AAI8LIT1"/>
<dbReference type="Proteomes" id="UP000275747">
    <property type="component" value="Chromosome"/>
</dbReference>
<name>A0AAI8LIT1_ENTFC</name>